<keyword evidence="9" id="KW-0812">Transmembrane</keyword>
<keyword evidence="5" id="KW-0547">Nucleotide-binding</keyword>
<evidence type="ECO:0000256" key="1">
    <source>
        <dbReference type="ARBA" id="ARBA00000085"/>
    </source>
</evidence>
<accession>A0A7Z0HZG1</accession>
<keyword evidence="6 11" id="KW-0418">Kinase</keyword>
<protein>
    <recommendedName>
        <fullName evidence="2">histidine kinase</fullName>
        <ecNumber evidence="2">2.7.13.3</ecNumber>
    </recommendedName>
</protein>
<gene>
    <name evidence="11" type="ORF">HUK65_07600</name>
</gene>
<evidence type="ECO:0000256" key="4">
    <source>
        <dbReference type="ARBA" id="ARBA00022679"/>
    </source>
</evidence>
<evidence type="ECO:0000313" key="12">
    <source>
        <dbReference type="Proteomes" id="UP000529417"/>
    </source>
</evidence>
<evidence type="ECO:0000256" key="9">
    <source>
        <dbReference type="SAM" id="Phobius"/>
    </source>
</evidence>
<feature type="region of interest" description="Disordered" evidence="8">
    <location>
        <begin position="558"/>
        <end position="579"/>
    </location>
</feature>
<dbReference type="Pfam" id="PF07568">
    <property type="entry name" value="HisKA_2"/>
    <property type="match status" value="1"/>
</dbReference>
<dbReference type="Gene3D" id="3.30.450.20">
    <property type="entry name" value="PAS domain"/>
    <property type="match status" value="2"/>
</dbReference>
<dbReference type="Proteomes" id="UP000529417">
    <property type="component" value="Unassembled WGS sequence"/>
</dbReference>
<evidence type="ECO:0000256" key="3">
    <source>
        <dbReference type="ARBA" id="ARBA00022553"/>
    </source>
</evidence>
<keyword evidence="3" id="KW-0597">Phosphoprotein</keyword>
<dbReference type="RefSeq" id="WP_179905559.1">
    <property type="nucleotide sequence ID" value="NZ_JACBXS010000012.1"/>
</dbReference>
<evidence type="ECO:0000313" key="11">
    <source>
        <dbReference type="EMBL" id="NYS24857.1"/>
    </source>
</evidence>
<comment type="catalytic activity">
    <reaction evidence="1">
        <text>ATP + protein L-histidine = ADP + protein N-phospho-L-histidine.</text>
        <dbReference type="EC" id="2.7.13.3"/>
    </reaction>
</comment>
<dbReference type="EMBL" id="JACBXS010000012">
    <property type="protein sequence ID" value="NYS24857.1"/>
    <property type="molecule type" value="Genomic_DNA"/>
</dbReference>
<dbReference type="InterPro" id="IPR036890">
    <property type="entry name" value="HATPase_C_sf"/>
</dbReference>
<dbReference type="InterPro" id="IPR011495">
    <property type="entry name" value="Sig_transdc_His_kin_sub2_dim/P"/>
</dbReference>
<feature type="domain" description="Signal transduction histidine kinase subgroup 2 dimerisation and phosphoacceptor" evidence="10">
    <location>
        <begin position="367"/>
        <end position="439"/>
    </location>
</feature>
<dbReference type="PANTHER" id="PTHR41523:SF8">
    <property type="entry name" value="ETHYLENE RESPONSE SENSOR PROTEIN"/>
    <property type="match status" value="1"/>
</dbReference>
<evidence type="ECO:0000256" key="6">
    <source>
        <dbReference type="ARBA" id="ARBA00022777"/>
    </source>
</evidence>
<organism evidence="11 12">
    <name type="scientific">Rhabdonatronobacter sediminivivens</name>
    <dbReference type="NCBI Taxonomy" id="2743469"/>
    <lineage>
        <taxon>Bacteria</taxon>
        <taxon>Pseudomonadati</taxon>
        <taxon>Pseudomonadota</taxon>
        <taxon>Alphaproteobacteria</taxon>
        <taxon>Rhodobacterales</taxon>
        <taxon>Paracoccaceae</taxon>
        <taxon>Rhabdonatronobacter</taxon>
    </lineage>
</organism>
<dbReference type="Gene3D" id="3.30.565.10">
    <property type="entry name" value="Histidine kinase-like ATPase, C-terminal domain"/>
    <property type="match status" value="1"/>
</dbReference>
<keyword evidence="4" id="KW-0808">Transferase</keyword>
<dbReference type="GO" id="GO:0004673">
    <property type="term" value="F:protein histidine kinase activity"/>
    <property type="evidence" value="ECO:0007669"/>
    <property type="project" value="UniProtKB-EC"/>
</dbReference>
<keyword evidence="9" id="KW-0472">Membrane</keyword>
<evidence type="ECO:0000259" key="10">
    <source>
        <dbReference type="Pfam" id="PF07568"/>
    </source>
</evidence>
<evidence type="ECO:0000256" key="2">
    <source>
        <dbReference type="ARBA" id="ARBA00012438"/>
    </source>
</evidence>
<proteinExistence type="predicted"/>
<feature type="transmembrane region" description="Helical" evidence="9">
    <location>
        <begin position="282"/>
        <end position="301"/>
    </location>
</feature>
<keyword evidence="12" id="KW-1185">Reference proteome</keyword>
<keyword evidence="7" id="KW-0067">ATP-binding</keyword>
<name>A0A7Z0HZG1_9RHOB</name>
<keyword evidence="9" id="KW-1133">Transmembrane helix</keyword>
<evidence type="ECO:0000256" key="7">
    <source>
        <dbReference type="ARBA" id="ARBA00022840"/>
    </source>
</evidence>
<evidence type="ECO:0000256" key="5">
    <source>
        <dbReference type="ARBA" id="ARBA00022741"/>
    </source>
</evidence>
<reference evidence="11 12" key="1">
    <citation type="journal article" date="2000" name="Arch. Microbiol.">
        <title>Rhodobaca bogoriensis gen. nov. and sp. nov., an alkaliphilic purple nonsulfur bacterium from African Rift Valley soda lakes.</title>
        <authorList>
            <person name="Milford A.D."/>
            <person name="Achenbach L.A."/>
            <person name="Jung D.O."/>
            <person name="Madigan M.T."/>
        </authorList>
    </citation>
    <scope>NUCLEOTIDE SEQUENCE [LARGE SCALE GENOMIC DNA]</scope>
    <source>
        <strain evidence="11 12">2376</strain>
    </source>
</reference>
<dbReference type="PANTHER" id="PTHR41523">
    <property type="entry name" value="TWO-COMPONENT SYSTEM SENSOR PROTEIN"/>
    <property type="match status" value="1"/>
</dbReference>
<comment type="caution">
    <text evidence="11">The sequence shown here is derived from an EMBL/GenBank/DDBJ whole genome shotgun (WGS) entry which is preliminary data.</text>
</comment>
<dbReference type="GO" id="GO:0005524">
    <property type="term" value="F:ATP binding"/>
    <property type="evidence" value="ECO:0007669"/>
    <property type="project" value="UniProtKB-KW"/>
</dbReference>
<evidence type="ECO:0000256" key="8">
    <source>
        <dbReference type="SAM" id="MobiDB-lite"/>
    </source>
</evidence>
<dbReference type="EC" id="2.7.13.3" evidence="2"/>
<dbReference type="AlphaFoldDB" id="A0A7Z0HZG1"/>
<sequence length="579" mass="63199">MPGFRNRLAIRLATLLTLALAPLGLIGIYSEYESWRAEQEATEAALVARTVDSVSGSYALLESAMASARRLAADMAAREDLDDPECSAYLADRIDASGLFGFAGFVEASGVIRCSTVDEIIDVSDHPGFIDALSDPGAHFTYQSSGTIGRRAVVLANWPVFDEDVLLGFMSVSVSRDQLDMISVSQNGGSQETATVLLNHRGAPLSRAELPDGPALLPPPEVLEMLMQAPQARLHGENKEGEERVFTMAELTPGRLFVLGSRDPGQLPVDDGLPFWRLGFPVLMWVASIAVVLLAVHYLVVRHLRQINSQLRSFALGHRDTFRRLPEEAPRELREIDSTFNKMALLIRRDEVEREDALQEKSTLLKEVHHRVKNNLQLIASILNLQGRRVSDPAARAILQGVQGRVRSLATIHRSFYEQKLTPETDATAFFETILTETLSIARSGAGDLTVETHFDPVVISPDKIIPAALLFAEALTNALKHAAPSARGEPALLQVTCRNHGGEIELRVRNSVAPQEGDSAAEGLGQELMTAFALQIHADLEMGRVHDDQGHGWETRLRLAQPQGARPDASAGKPGRAL</sequence>